<reference evidence="2" key="1">
    <citation type="submission" date="2018-04" db="EMBL/GenBank/DDBJ databases">
        <title>WGS assembly of Panicum hallii.</title>
        <authorList>
            <person name="Lovell J."/>
            <person name="Jenkins J."/>
            <person name="Lowry D."/>
            <person name="Mamidi S."/>
            <person name="Sreedasyam A."/>
            <person name="Weng X."/>
            <person name="Barry K."/>
            <person name="Bonette J."/>
            <person name="Campitelli B."/>
            <person name="Daum C."/>
            <person name="Gordon S."/>
            <person name="Gould B."/>
            <person name="Lipzen A."/>
            <person name="Macqueen A."/>
            <person name="Palacio-Mejia J."/>
            <person name="Plott C."/>
            <person name="Shakirov E."/>
            <person name="Shu S."/>
            <person name="Yoshinaga Y."/>
            <person name="Zane M."/>
            <person name="Rokhsar D."/>
            <person name="Grimwood J."/>
            <person name="Schmutz J."/>
            <person name="Juenger T."/>
        </authorList>
    </citation>
    <scope>NUCLEOTIDE SEQUENCE [LARGE SCALE GENOMIC DNA]</scope>
    <source>
        <strain evidence="2">FIL2</strain>
    </source>
</reference>
<name>A0A2S3IL47_9POAL</name>
<feature type="compositionally biased region" description="Low complexity" evidence="1">
    <location>
        <begin position="152"/>
        <end position="162"/>
    </location>
</feature>
<feature type="compositionally biased region" description="Acidic residues" evidence="1">
    <location>
        <begin position="95"/>
        <end position="109"/>
    </location>
</feature>
<evidence type="ECO:0000256" key="1">
    <source>
        <dbReference type="SAM" id="MobiDB-lite"/>
    </source>
</evidence>
<feature type="region of interest" description="Disordered" evidence="1">
    <location>
        <begin position="1"/>
        <end position="174"/>
    </location>
</feature>
<proteinExistence type="predicted"/>
<dbReference type="EMBL" id="CM008054">
    <property type="protein sequence ID" value="PAN46672.2"/>
    <property type="molecule type" value="Genomic_DNA"/>
</dbReference>
<dbReference type="Gramene" id="PAN46672">
    <property type="protein sequence ID" value="PAN46672"/>
    <property type="gene ID" value="PAHAL_9G209300"/>
</dbReference>
<protein>
    <submittedName>
        <fullName evidence="2">Uncharacterized protein</fullName>
    </submittedName>
</protein>
<gene>
    <name evidence="2" type="ORF">PAHAL_9G209300</name>
</gene>
<organism evidence="2">
    <name type="scientific">Panicum hallii</name>
    <dbReference type="NCBI Taxonomy" id="206008"/>
    <lineage>
        <taxon>Eukaryota</taxon>
        <taxon>Viridiplantae</taxon>
        <taxon>Streptophyta</taxon>
        <taxon>Embryophyta</taxon>
        <taxon>Tracheophyta</taxon>
        <taxon>Spermatophyta</taxon>
        <taxon>Magnoliopsida</taxon>
        <taxon>Liliopsida</taxon>
        <taxon>Poales</taxon>
        <taxon>Poaceae</taxon>
        <taxon>PACMAD clade</taxon>
        <taxon>Panicoideae</taxon>
        <taxon>Panicodae</taxon>
        <taxon>Paniceae</taxon>
        <taxon>Panicinae</taxon>
        <taxon>Panicum</taxon>
        <taxon>Panicum sect. Panicum</taxon>
    </lineage>
</organism>
<sequence>MEHSRSNAPPTLDEDSDISDVPLPNPIFTSLAEDNENLEQWAGENVGDTHLGKRKTKVLRPQRPEKKGKMIRSPPEEELASNETTPEPSGGGDEGNIDDDDDDDDDNDDGGSGYPVSSQAGGRSDRSMSPIRFTGETDFTHTTQDQDHEGDSSSSVSSTFSYPRPPSYPYPYPQPYPYPYPQPYSHPPPYPSHFIQLPVHLGMSTSGQIGALQEYYYGYHTYQQEETEE</sequence>
<dbReference type="Proteomes" id="UP000243499">
    <property type="component" value="Chromosome 9"/>
</dbReference>
<accession>A0A2S3IL47</accession>
<feature type="compositionally biased region" description="Pro residues" evidence="1">
    <location>
        <begin position="163"/>
        <end position="174"/>
    </location>
</feature>
<evidence type="ECO:0000313" key="2">
    <source>
        <dbReference type="EMBL" id="PAN46672.2"/>
    </source>
</evidence>
<dbReference type="AlphaFoldDB" id="A0A2S3IL47"/>